<feature type="region of interest" description="Disordered" evidence="1">
    <location>
        <begin position="115"/>
        <end position="173"/>
    </location>
</feature>
<gene>
    <name evidence="2" type="ORF">SEPCBS57363_001830</name>
</gene>
<proteinExistence type="predicted"/>
<feature type="compositionally biased region" description="Basic and acidic residues" evidence="1">
    <location>
        <begin position="129"/>
        <end position="141"/>
    </location>
</feature>
<evidence type="ECO:0000313" key="2">
    <source>
        <dbReference type="EMBL" id="CAK7265916.1"/>
    </source>
</evidence>
<feature type="region of interest" description="Disordered" evidence="1">
    <location>
        <begin position="1"/>
        <end position="48"/>
    </location>
</feature>
<organism evidence="2 3">
    <name type="scientific">Sporothrix epigloea</name>
    <dbReference type="NCBI Taxonomy" id="1892477"/>
    <lineage>
        <taxon>Eukaryota</taxon>
        <taxon>Fungi</taxon>
        <taxon>Dikarya</taxon>
        <taxon>Ascomycota</taxon>
        <taxon>Pezizomycotina</taxon>
        <taxon>Sordariomycetes</taxon>
        <taxon>Sordariomycetidae</taxon>
        <taxon>Ophiostomatales</taxon>
        <taxon>Ophiostomataceae</taxon>
        <taxon>Sporothrix</taxon>
    </lineage>
</organism>
<feature type="compositionally biased region" description="Basic and acidic residues" evidence="1">
    <location>
        <begin position="216"/>
        <end position="229"/>
    </location>
</feature>
<dbReference type="Proteomes" id="UP001642501">
    <property type="component" value="Unassembled WGS sequence"/>
</dbReference>
<evidence type="ECO:0000256" key="1">
    <source>
        <dbReference type="SAM" id="MobiDB-lite"/>
    </source>
</evidence>
<protein>
    <submittedName>
        <fullName evidence="2">Uncharacterized protein</fullName>
    </submittedName>
</protein>
<feature type="region of interest" description="Disordered" evidence="1">
    <location>
        <begin position="197"/>
        <end position="281"/>
    </location>
</feature>
<dbReference type="EMBL" id="CAWUOM010000021">
    <property type="protein sequence ID" value="CAK7265916.1"/>
    <property type="molecule type" value="Genomic_DNA"/>
</dbReference>
<feature type="compositionally biased region" description="Low complexity" evidence="1">
    <location>
        <begin position="119"/>
        <end position="128"/>
    </location>
</feature>
<evidence type="ECO:0000313" key="3">
    <source>
        <dbReference type="Proteomes" id="UP001642501"/>
    </source>
</evidence>
<feature type="compositionally biased region" description="Polar residues" evidence="1">
    <location>
        <begin position="258"/>
        <end position="281"/>
    </location>
</feature>
<reference evidence="2 3" key="1">
    <citation type="submission" date="2024-01" db="EMBL/GenBank/DDBJ databases">
        <authorList>
            <person name="Allen C."/>
            <person name="Tagirdzhanova G."/>
        </authorList>
    </citation>
    <scope>NUCLEOTIDE SEQUENCE [LARGE SCALE GENOMIC DNA]</scope>
    <source>
        <strain evidence="2 3">CBS 573.63</strain>
    </source>
</reference>
<accession>A0ABP0DE54</accession>
<keyword evidence="3" id="KW-1185">Reference proteome</keyword>
<sequence>MPIPVSRSPTMGYGGSTLPSERGRRPIIVDPRYSPASHSPANYTPRVIPSSLHTPADIYSYSTRRDLRDFRGVRDLRELPEIRLSREMSARDAHNTRYYHTLRDARPVAYSMPTSFGHSSYPRSPDYYRSPDRVRASRPPRDYAYPGYTPVRRRRENERPIVLPSSMPALGRSDVYGTSYESNASGAASPANATVASFAAPNTPSPVANGKKKIRWKDEERRKQNERINSRPVLPRDPSEAADNSRSPGKLKSILKKPTSNTNARDWSRGSSQASPHSYSR</sequence>
<comment type="caution">
    <text evidence="2">The sequence shown here is derived from an EMBL/GenBank/DDBJ whole genome shotgun (WGS) entry which is preliminary data.</text>
</comment>
<name>A0ABP0DE54_9PEZI</name>